<dbReference type="AlphaFoldDB" id="A0A5B0N7C3"/>
<gene>
    <name evidence="2" type="ORF">PGT21_025381</name>
</gene>
<evidence type="ECO:0000313" key="2">
    <source>
        <dbReference type="EMBL" id="KAA1084354.1"/>
    </source>
</evidence>
<dbReference type="EMBL" id="VSWC01000118">
    <property type="protein sequence ID" value="KAA1084354.1"/>
    <property type="molecule type" value="Genomic_DNA"/>
</dbReference>
<keyword evidence="1" id="KW-0732">Signal</keyword>
<comment type="caution">
    <text evidence="2">The sequence shown here is derived from an EMBL/GenBank/DDBJ whole genome shotgun (WGS) entry which is preliminary data.</text>
</comment>
<reference evidence="2 3" key="1">
    <citation type="submission" date="2019-05" db="EMBL/GenBank/DDBJ databases">
        <title>Emergence of the Ug99 lineage of the wheat stem rust pathogen through somatic hybridization.</title>
        <authorList>
            <person name="Li F."/>
            <person name="Upadhyaya N.M."/>
            <person name="Sperschneider J."/>
            <person name="Matny O."/>
            <person name="Nguyen-Phuc H."/>
            <person name="Mago R."/>
            <person name="Raley C."/>
            <person name="Miller M.E."/>
            <person name="Silverstein K.A.T."/>
            <person name="Henningsen E."/>
            <person name="Hirsch C.D."/>
            <person name="Visser B."/>
            <person name="Pretorius Z.A."/>
            <person name="Steffenson B.J."/>
            <person name="Schwessinger B."/>
            <person name="Dodds P.N."/>
            <person name="Figueroa M."/>
        </authorList>
    </citation>
    <scope>NUCLEOTIDE SEQUENCE [LARGE SCALE GENOMIC DNA]</scope>
    <source>
        <strain evidence="2">21-0</strain>
    </source>
</reference>
<evidence type="ECO:0000256" key="1">
    <source>
        <dbReference type="SAM" id="SignalP"/>
    </source>
</evidence>
<feature type="chain" id="PRO_5023045377" evidence="1">
    <location>
        <begin position="27"/>
        <end position="187"/>
    </location>
</feature>
<sequence>MLQFKSLAIHVLLVVCIANTPKKCSGSILSKHSIQKDSEGVCHMIVLQSEKSRFMWFALPLMADPSGISGMESHLDRGKQLVPCPVSNIEIEGQKTHQTASQTSNMALEKSQINTRRTSKFDPRNILHWNPEENIGNISLKSYVNATPDLFSYLPDQRVIDGLMEFLKPHEPQIDIRNDCRENPQLP</sequence>
<keyword evidence="3" id="KW-1185">Reference proteome</keyword>
<proteinExistence type="predicted"/>
<name>A0A5B0N7C3_PUCGR</name>
<dbReference type="Proteomes" id="UP000324748">
    <property type="component" value="Unassembled WGS sequence"/>
</dbReference>
<accession>A0A5B0N7C3</accession>
<feature type="signal peptide" evidence="1">
    <location>
        <begin position="1"/>
        <end position="26"/>
    </location>
</feature>
<evidence type="ECO:0000313" key="3">
    <source>
        <dbReference type="Proteomes" id="UP000324748"/>
    </source>
</evidence>
<organism evidence="2 3">
    <name type="scientific">Puccinia graminis f. sp. tritici</name>
    <dbReference type="NCBI Taxonomy" id="56615"/>
    <lineage>
        <taxon>Eukaryota</taxon>
        <taxon>Fungi</taxon>
        <taxon>Dikarya</taxon>
        <taxon>Basidiomycota</taxon>
        <taxon>Pucciniomycotina</taxon>
        <taxon>Pucciniomycetes</taxon>
        <taxon>Pucciniales</taxon>
        <taxon>Pucciniaceae</taxon>
        <taxon>Puccinia</taxon>
    </lineage>
</organism>
<protein>
    <submittedName>
        <fullName evidence="2">Uncharacterized protein</fullName>
    </submittedName>
</protein>